<reference evidence="1" key="2">
    <citation type="submission" date="2025-09" db="UniProtKB">
        <authorList>
            <consortium name="Ensembl"/>
        </authorList>
    </citation>
    <scope>IDENTIFICATION</scope>
</reference>
<dbReference type="GeneTree" id="ENSGT00390000017762"/>
<organism evidence="1 2">
    <name type="scientific">Prolemur simus</name>
    <name type="common">Greater bamboo lemur</name>
    <name type="synonym">Hapalemur simus</name>
    <dbReference type="NCBI Taxonomy" id="1328070"/>
    <lineage>
        <taxon>Eukaryota</taxon>
        <taxon>Metazoa</taxon>
        <taxon>Chordata</taxon>
        <taxon>Craniata</taxon>
        <taxon>Vertebrata</taxon>
        <taxon>Euteleostomi</taxon>
        <taxon>Mammalia</taxon>
        <taxon>Eutheria</taxon>
        <taxon>Euarchontoglires</taxon>
        <taxon>Primates</taxon>
        <taxon>Strepsirrhini</taxon>
        <taxon>Lemuriformes</taxon>
        <taxon>Lemuridae</taxon>
        <taxon>Prolemur</taxon>
    </lineage>
</organism>
<dbReference type="Ensembl" id="ENSPSMT00000009804.1">
    <property type="protein sequence ID" value="ENSPSMP00000008330.1"/>
    <property type="gene ID" value="ENSPSMG00000006144.1"/>
</dbReference>
<evidence type="ECO:0000313" key="2">
    <source>
        <dbReference type="Proteomes" id="UP000694414"/>
    </source>
</evidence>
<protein>
    <submittedName>
        <fullName evidence="1">Uncharacterized protein</fullName>
    </submittedName>
</protein>
<evidence type="ECO:0000313" key="1">
    <source>
        <dbReference type="Ensembl" id="ENSPSMP00000008330.1"/>
    </source>
</evidence>
<sequence length="75" mass="8551">MPNTHKEQDFMLQSCYCLSTSSTPGANAKFFCQSTLARARFRKPETEMHRPCTPTKGKAAFSHFTRNSVFIIEMT</sequence>
<accession>A0A8C8Z089</accession>
<dbReference type="Proteomes" id="UP000694414">
    <property type="component" value="Unplaced"/>
</dbReference>
<dbReference type="AlphaFoldDB" id="A0A8C8Z089"/>
<name>A0A8C8Z089_PROSS</name>
<keyword evidence="2" id="KW-1185">Reference proteome</keyword>
<reference evidence="1" key="1">
    <citation type="submission" date="2025-08" db="UniProtKB">
        <authorList>
            <consortium name="Ensembl"/>
        </authorList>
    </citation>
    <scope>IDENTIFICATION</scope>
</reference>
<proteinExistence type="predicted"/>